<dbReference type="Pfam" id="PF13977">
    <property type="entry name" value="TetR_C_6"/>
    <property type="match status" value="1"/>
</dbReference>
<gene>
    <name evidence="8" type="ORF">BBD40_14300</name>
    <name evidence="7" type="ORF">BBD41_21335</name>
</gene>
<dbReference type="OrthoDB" id="9816296at2"/>
<dbReference type="SUPFAM" id="SSF46689">
    <property type="entry name" value="Homeodomain-like"/>
    <property type="match status" value="1"/>
</dbReference>
<keyword evidence="9" id="KW-1185">Reference proteome</keyword>
<keyword evidence="4" id="KW-0804">Transcription</keyword>
<evidence type="ECO:0000256" key="5">
    <source>
        <dbReference type="PROSITE-ProRule" id="PRU00335"/>
    </source>
</evidence>
<feature type="DNA-binding region" description="H-T-H motif" evidence="5">
    <location>
        <begin position="31"/>
        <end position="50"/>
    </location>
</feature>
<evidence type="ECO:0000256" key="3">
    <source>
        <dbReference type="ARBA" id="ARBA00023125"/>
    </source>
</evidence>
<evidence type="ECO:0000313" key="7">
    <source>
        <dbReference type="EMBL" id="ANY74904.1"/>
    </source>
</evidence>
<dbReference type="RefSeq" id="WP_077567692.1">
    <property type="nucleotide sequence ID" value="NZ_CP016809.1"/>
</dbReference>
<dbReference type="InterPro" id="IPR023772">
    <property type="entry name" value="DNA-bd_HTH_TetR-type_CS"/>
</dbReference>
<reference evidence="8 9" key="2">
    <citation type="submission" date="2016-12" db="EMBL/GenBank/DDBJ databases">
        <title>Genome sequencing and description of Paenibacillus sp. nov. from high altitude lake in the Indian Trans- Himalayas.</title>
        <authorList>
            <person name="Kiran S."/>
            <person name="Swarnkar M.K."/>
            <person name="Rana A."/>
            <person name="Tewari R."/>
            <person name="Gulati A."/>
        </authorList>
    </citation>
    <scope>NUCLEOTIDE SEQUENCE [LARGE SCALE GENOMIC DNA]</scope>
    <source>
        <strain evidence="8 9">IHBB 9951</strain>
    </source>
</reference>
<accession>A0A1B2E4J5</accession>
<dbReference type="GO" id="GO:0003700">
    <property type="term" value="F:DNA-binding transcription factor activity"/>
    <property type="evidence" value="ECO:0007669"/>
    <property type="project" value="TreeGrafter"/>
</dbReference>
<evidence type="ECO:0000313" key="9">
    <source>
        <dbReference type="Proteomes" id="UP000189059"/>
    </source>
</evidence>
<proteinExistence type="predicted"/>
<dbReference type="PROSITE" id="PS01081">
    <property type="entry name" value="HTH_TETR_1"/>
    <property type="match status" value="1"/>
</dbReference>
<feature type="domain" description="HTH tetR-type" evidence="6">
    <location>
        <begin position="8"/>
        <end position="68"/>
    </location>
</feature>
<dbReference type="Proteomes" id="UP000189059">
    <property type="component" value="Unassembled WGS sequence"/>
</dbReference>
<dbReference type="InterPro" id="IPR036271">
    <property type="entry name" value="Tet_transcr_reg_TetR-rel_C_sf"/>
</dbReference>
<dbReference type="EMBL" id="CP016809">
    <property type="protein sequence ID" value="ANY74904.1"/>
    <property type="molecule type" value="Genomic_DNA"/>
</dbReference>
<evidence type="ECO:0000256" key="4">
    <source>
        <dbReference type="ARBA" id="ARBA00023163"/>
    </source>
</evidence>
<evidence type="ECO:0000256" key="1">
    <source>
        <dbReference type="ARBA" id="ARBA00022491"/>
    </source>
</evidence>
<keyword evidence="1" id="KW-0678">Repressor</keyword>
<organism evidence="7">
    <name type="scientific">Paenibacillus ihbetae</name>
    <dbReference type="NCBI Taxonomy" id="1870820"/>
    <lineage>
        <taxon>Bacteria</taxon>
        <taxon>Bacillati</taxon>
        <taxon>Bacillota</taxon>
        <taxon>Bacilli</taxon>
        <taxon>Bacillales</taxon>
        <taxon>Paenibacillaceae</taxon>
        <taxon>Paenibacillus</taxon>
    </lineage>
</organism>
<dbReference type="GO" id="GO:0000976">
    <property type="term" value="F:transcription cis-regulatory region binding"/>
    <property type="evidence" value="ECO:0007669"/>
    <property type="project" value="TreeGrafter"/>
</dbReference>
<dbReference type="InterPro" id="IPR009057">
    <property type="entry name" value="Homeodomain-like_sf"/>
</dbReference>
<evidence type="ECO:0000256" key="2">
    <source>
        <dbReference type="ARBA" id="ARBA00023015"/>
    </source>
</evidence>
<dbReference type="InterPro" id="IPR050109">
    <property type="entry name" value="HTH-type_TetR-like_transc_reg"/>
</dbReference>
<dbReference type="InterPro" id="IPR001647">
    <property type="entry name" value="HTH_TetR"/>
</dbReference>
<evidence type="ECO:0000259" key="6">
    <source>
        <dbReference type="PROSITE" id="PS50977"/>
    </source>
</evidence>
<sequence length="202" mass="23308">MPKIVNHDTQRRLVAEAALNVIRRSGLEQATVRRIAEEAGLSVGSMRHYFSTQVELFAFCMNMFVERVEHRLETFELHGPLMEDLKRLLLQFLPVDEERTLEMEVWFAFHSKALVYPELRKLSSEIQDGIHKVSRFVVDEIVRNQLASPDLNIDLETEKLFALIDGLAMHRMMQPDRLPVERLEALVTSHLESLCAQQGKGI</sequence>
<protein>
    <submittedName>
        <fullName evidence="7">TetR family transcriptional regulator</fullName>
    </submittedName>
</protein>
<dbReference type="Pfam" id="PF00440">
    <property type="entry name" value="TetR_N"/>
    <property type="match status" value="1"/>
</dbReference>
<dbReference type="PANTHER" id="PTHR30055">
    <property type="entry name" value="HTH-TYPE TRANSCRIPTIONAL REGULATOR RUTR"/>
    <property type="match status" value="1"/>
</dbReference>
<dbReference type="AlphaFoldDB" id="A0A1B2E4J5"/>
<reference evidence="7" key="1">
    <citation type="submission" date="2016-08" db="EMBL/GenBank/DDBJ databases">
        <title>Complete Genome Seqeunce of Paenibacillus sp. nov. IHBB 9852 from high altitute lake of Indian trans-Himalayas.</title>
        <authorList>
            <person name="Kiran S."/>
            <person name="Swarnkar M.K."/>
            <person name="Rana A."/>
            <person name="Tewari R."/>
            <person name="Gulati A."/>
        </authorList>
    </citation>
    <scope>NUCLEOTIDE SEQUENCE [LARGE SCALE GENOMIC DNA]</scope>
    <source>
        <strain evidence="7">IHBB 9852</strain>
    </source>
</reference>
<name>A0A1B2E4J5_9BACL</name>
<dbReference type="PROSITE" id="PS50977">
    <property type="entry name" value="HTH_TETR_2"/>
    <property type="match status" value="1"/>
</dbReference>
<dbReference type="Gene3D" id="1.10.357.10">
    <property type="entry name" value="Tetracycline Repressor, domain 2"/>
    <property type="match status" value="1"/>
</dbReference>
<keyword evidence="3 5" id="KW-0238">DNA-binding</keyword>
<dbReference type="InterPro" id="IPR039538">
    <property type="entry name" value="BetI_C"/>
</dbReference>
<keyword evidence="2" id="KW-0805">Transcription regulation</keyword>
<dbReference type="SUPFAM" id="SSF48498">
    <property type="entry name" value="Tetracyclin repressor-like, C-terminal domain"/>
    <property type="match status" value="1"/>
</dbReference>
<evidence type="ECO:0000313" key="8">
    <source>
        <dbReference type="EMBL" id="OOC62933.1"/>
    </source>
</evidence>
<dbReference type="EMBL" id="MRVI01000001">
    <property type="protein sequence ID" value="OOC62933.1"/>
    <property type="molecule type" value="Genomic_DNA"/>
</dbReference>
<dbReference type="KEGG" id="pib:BBD41_21335"/>
<dbReference type="PANTHER" id="PTHR30055:SF226">
    <property type="entry name" value="HTH-TYPE TRANSCRIPTIONAL REGULATOR PKSA"/>
    <property type="match status" value="1"/>
</dbReference>